<reference evidence="1" key="1">
    <citation type="submission" date="2019-03" db="EMBL/GenBank/DDBJ databases">
        <title>WGS assembly of Setaria viridis.</title>
        <authorList>
            <person name="Huang P."/>
            <person name="Jenkins J."/>
            <person name="Grimwood J."/>
            <person name="Barry K."/>
            <person name="Healey A."/>
            <person name="Mamidi S."/>
            <person name="Sreedasyam A."/>
            <person name="Shu S."/>
            <person name="Feldman M."/>
            <person name="Wu J."/>
            <person name="Yu Y."/>
            <person name="Chen C."/>
            <person name="Johnson J."/>
            <person name="Rokhsar D."/>
            <person name="Baxter I."/>
            <person name="Schmutz J."/>
            <person name="Brutnell T."/>
            <person name="Kellogg E."/>
        </authorList>
    </citation>
    <scope>NUCLEOTIDE SEQUENCE [LARGE SCALE GENOMIC DNA]</scope>
</reference>
<accession>A0A4U6WDC9</accession>
<protein>
    <submittedName>
        <fullName evidence="1">Uncharacterized protein</fullName>
    </submittedName>
</protein>
<keyword evidence="2" id="KW-1185">Reference proteome</keyword>
<dbReference type="Proteomes" id="UP000298652">
    <property type="component" value="Chromosome 1"/>
</dbReference>
<organism evidence="1 2">
    <name type="scientific">Setaria viridis</name>
    <name type="common">Green bristlegrass</name>
    <name type="synonym">Setaria italica subsp. viridis</name>
    <dbReference type="NCBI Taxonomy" id="4556"/>
    <lineage>
        <taxon>Eukaryota</taxon>
        <taxon>Viridiplantae</taxon>
        <taxon>Streptophyta</taxon>
        <taxon>Embryophyta</taxon>
        <taxon>Tracheophyta</taxon>
        <taxon>Spermatophyta</taxon>
        <taxon>Magnoliopsida</taxon>
        <taxon>Liliopsida</taxon>
        <taxon>Poales</taxon>
        <taxon>Poaceae</taxon>
        <taxon>PACMAD clade</taxon>
        <taxon>Panicoideae</taxon>
        <taxon>Panicodae</taxon>
        <taxon>Paniceae</taxon>
        <taxon>Cenchrinae</taxon>
        <taxon>Setaria</taxon>
    </lineage>
</organism>
<proteinExistence type="predicted"/>
<dbReference type="EMBL" id="CM016552">
    <property type="protein sequence ID" value="TKW39914.1"/>
    <property type="molecule type" value="Genomic_DNA"/>
</dbReference>
<evidence type="ECO:0000313" key="2">
    <source>
        <dbReference type="Proteomes" id="UP000298652"/>
    </source>
</evidence>
<sequence>MAMAAGQGSGSGLARPVETWLCNQHLAKSLHGLSAALEVPDSVRGRRPAALSSRAPQLLFKGGEGSPSFLVPALHRRVGNSPGEILARRYAGADNSDTYRCRFLHGAGWSDAGWDGSVRRNPSPALAGAVTNNALRRRGPPWR</sequence>
<name>A0A4U6WDC9_SETVI</name>
<dbReference type="Gramene" id="TKW39914">
    <property type="protein sequence ID" value="TKW39914"/>
    <property type="gene ID" value="SEVIR_1G211200v2"/>
</dbReference>
<dbReference type="AlphaFoldDB" id="A0A4U6WDC9"/>
<evidence type="ECO:0000313" key="1">
    <source>
        <dbReference type="EMBL" id="TKW39914.1"/>
    </source>
</evidence>
<gene>
    <name evidence="1" type="ORF">SEVIR_1G211200v2</name>
</gene>